<feature type="non-terminal residue" evidence="1">
    <location>
        <position position="76"/>
    </location>
</feature>
<evidence type="ECO:0000313" key="2">
    <source>
        <dbReference type="Proteomes" id="UP001331761"/>
    </source>
</evidence>
<comment type="caution">
    <text evidence="1">The sequence shown here is derived from an EMBL/GenBank/DDBJ whole genome shotgun (WGS) entry which is preliminary data.</text>
</comment>
<keyword evidence="2" id="KW-1185">Reference proteome</keyword>
<organism evidence="1 2">
    <name type="scientific">Trichostrongylus colubriformis</name>
    <name type="common">Black scour worm</name>
    <dbReference type="NCBI Taxonomy" id="6319"/>
    <lineage>
        <taxon>Eukaryota</taxon>
        <taxon>Metazoa</taxon>
        <taxon>Ecdysozoa</taxon>
        <taxon>Nematoda</taxon>
        <taxon>Chromadorea</taxon>
        <taxon>Rhabditida</taxon>
        <taxon>Rhabditina</taxon>
        <taxon>Rhabditomorpha</taxon>
        <taxon>Strongyloidea</taxon>
        <taxon>Trichostrongylidae</taxon>
        <taxon>Trichostrongylus</taxon>
    </lineage>
</organism>
<dbReference type="AlphaFoldDB" id="A0AAN8FFD1"/>
<name>A0AAN8FFD1_TRICO</name>
<gene>
    <name evidence="1" type="ORF">GCK32_012293</name>
</gene>
<proteinExistence type="predicted"/>
<protein>
    <submittedName>
        <fullName evidence="1">Uncharacterized protein</fullName>
    </submittedName>
</protein>
<reference evidence="1 2" key="1">
    <citation type="submission" date="2019-10" db="EMBL/GenBank/DDBJ databases">
        <title>Assembly and Annotation for the nematode Trichostrongylus colubriformis.</title>
        <authorList>
            <person name="Martin J."/>
        </authorList>
    </citation>
    <scope>NUCLEOTIDE SEQUENCE [LARGE SCALE GENOMIC DNA]</scope>
    <source>
        <strain evidence="1">G859</strain>
        <tissue evidence="1">Whole worm</tissue>
    </source>
</reference>
<dbReference type="Proteomes" id="UP001331761">
    <property type="component" value="Unassembled WGS sequence"/>
</dbReference>
<accession>A0AAN8FFD1</accession>
<evidence type="ECO:0000313" key="1">
    <source>
        <dbReference type="EMBL" id="KAK5968245.1"/>
    </source>
</evidence>
<dbReference type="EMBL" id="WIXE01021592">
    <property type="protein sequence ID" value="KAK5968245.1"/>
    <property type="molecule type" value="Genomic_DNA"/>
</dbReference>
<sequence length="76" mass="8477">MTSPSKPDRPLRSGRGVQVVVGHYNGNLPQEKLRNLTDEEINANNFNPLGWGEGGRAVRLTKEDERLSDETFGINQ</sequence>